<feature type="compositionally biased region" description="Polar residues" evidence="1">
    <location>
        <begin position="57"/>
        <end position="67"/>
    </location>
</feature>
<protein>
    <submittedName>
        <fullName evidence="2">Uncharacterized protein</fullName>
    </submittedName>
</protein>
<accession>A0ABQ8BK43</accession>
<feature type="compositionally biased region" description="Polar residues" evidence="1">
    <location>
        <begin position="14"/>
        <end position="30"/>
    </location>
</feature>
<sequence length="126" mass="14805">MGHERRASTEEHQGTINRDNAEPTNYNFQERVNRHGREFGDRVSTKQTLNPPKYTHLTENSTTWRQKSTYEKDQGYSSPSYLPQDLLNAVKTSSHKEAQNNGVQYRQMYLQLLLLKYHKTMTSLWA</sequence>
<dbReference type="Proteomes" id="UP000824890">
    <property type="component" value="Unassembled WGS sequence"/>
</dbReference>
<feature type="region of interest" description="Disordered" evidence="1">
    <location>
        <begin position="1"/>
        <end position="79"/>
    </location>
</feature>
<feature type="compositionally biased region" description="Basic and acidic residues" evidence="1">
    <location>
        <begin position="31"/>
        <end position="44"/>
    </location>
</feature>
<reference evidence="2 3" key="1">
    <citation type="submission" date="2021-05" db="EMBL/GenBank/DDBJ databases">
        <title>Genome Assembly of Synthetic Allotetraploid Brassica napus Reveals Homoeologous Exchanges between Subgenomes.</title>
        <authorList>
            <person name="Davis J.T."/>
        </authorList>
    </citation>
    <scope>NUCLEOTIDE SEQUENCE [LARGE SCALE GENOMIC DNA]</scope>
    <source>
        <strain evidence="3">cv. Da-Ae</strain>
        <tissue evidence="2">Seedling</tissue>
    </source>
</reference>
<feature type="compositionally biased region" description="Basic and acidic residues" evidence="1">
    <location>
        <begin position="1"/>
        <end position="13"/>
    </location>
</feature>
<evidence type="ECO:0000313" key="3">
    <source>
        <dbReference type="Proteomes" id="UP000824890"/>
    </source>
</evidence>
<evidence type="ECO:0000256" key="1">
    <source>
        <dbReference type="SAM" id="MobiDB-lite"/>
    </source>
</evidence>
<evidence type="ECO:0000313" key="2">
    <source>
        <dbReference type="EMBL" id="KAH0904615.1"/>
    </source>
</evidence>
<name>A0ABQ8BK43_BRANA</name>
<keyword evidence="3" id="KW-1185">Reference proteome</keyword>
<gene>
    <name evidence="2" type="ORF">HID58_044118</name>
</gene>
<comment type="caution">
    <text evidence="2">The sequence shown here is derived from an EMBL/GenBank/DDBJ whole genome shotgun (WGS) entry which is preliminary data.</text>
</comment>
<proteinExistence type="predicted"/>
<dbReference type="EMBL" id="JAGKQM010000011">
    <property type="protein sequence ID" value="KAH0904615.1"/>
    <property type="molecule type" value="Genomic_DNA"/>
</dbReference>
<organism evidence="2 3">
    <name type="scientific">Brassica napus</name>
    <name type="common">Rape</name>
    <dbReference type="NCBI Taxonomy" id="3708"/>
    <lineage>
        <taxon>Eukaryota</taxon>
        <taxon>Viridiplantae</taxon>
        <taxon>Streptophyta</taxon>
        <taxon>Embryophyta</taxon>
        <taxon>Tracheophyta</taxon>
        <taxon>Spermatophyta</taxon>
        <taxon>Magnoliopsida</taxon>
        <taxon>eudicotyledons</taxon>
        <taxon>Gunneridae</taxon>
        <taxon>Pentapetalae</taxon>
        <taxon>rosids</taxon>
        <taxon>malvids</taxon>
        <taxon>Brassicales</taxon>
        <taxon>Brassicaceae</taxon>
        <taxon>Brassiceae</taxon>
        <taxon>Brassica</taxon>
    </lineage>
</organism>